<dbReference type="PaxDb" id="5061-CADANGAP00011326"/>
<dbReference type="VEuPathDB" id="FungiDB:ASPNIDRAFT2_1149186"/>
<dbReference type="GO" id="GO:0005634">
    <property type="term" value="C:nucleus"/>
    <property type="evidence" value="ECO:0007669"/>
    <property type="project" value="UniProtKB-SubCell"/>
</dbReference>
<comment type="caution">
    <text evidence="9">The sequence shown here is derived from an EMBL/GenBank/DDBJ whole genome shotgun (WGS) entry which is preliminary data.</text>
</comment>
<dbReference type="Proteomes" id="UP000068243">
    <property type="component" value="Unassembled WGS sequence"/>
</dbReference>
<dbReference type="InterPro" id="IPR036864">
    <property type="entry name" value="Zn2-C6_fun-type_DNA-bd_sf"/>
</dbReference>
<dbReference type="PANTHER" id="PTHR31001:SF40">
    <property type="entry name" value="ZN(II)2CYS6 TRANSCRIPTION FACTOR (EUROFUNG)"/>
    <property type="match status" value="1"/>
</dbReference>
<dbReference type="CDD" id="cd00067">
    <property type="entry name" value="GAL4"/>
    <property type="match status" value="1"/>
</dbReference>
<dbReference type="GO" id="GO:0003677">
    <property type="term" value="F:DNA binding"/>
    <property type="evidence" value="ECO:0007669"/>
    <property type="project" value="UniProtKB-KW"/>
</dbReference>
<evidence type="ECO:0000259" key="8">
    <source>
        <dbReference type="PROSITE" id="PS50048"/>
    </source>
</evidence>
<keyword evidence="2" id="KW-0479">Metal-binding</keyword>
<evidence type="ECO:0000256" key="5">
    <source>
        <dbReference type="ARBA" id="ARBA00023163"/>
    </source>
</evidence>
<dbReference type="OMA" id="VIIWLAN"/>
<evidence type="ECO:0000313" key="9">
    <source>
        <dbReference type="EMBL" id="GAQ46350.1"/>
    </source>
</evidence>
<evidence type="ECO:0000256" key="6">
    <source>
        <dbReference type="ARBA" id="ARBA00023242"/>
    </source>
</evidence>
<dbReference type="InterPro" id="IPR001138">
    <property type="entry name" value="Zn2Cys6_DnaBD"/>
</dbReference>
<evidence type="ECO:0000256" key="3">
    <source>
        <dbReference type="ARBA" id="ARBA00023015"/>
    </source>
</evidence>
<proteinExistence type="predicted"/>
<dbReference type="GO" id="GO:0006351">
    <property type="term" value="P:DNA-templated transcription"/>
    <property type="evidence" value="ECO:0007669"/>
    <property type="project" value="InterPro"/>
</dbReference>
<dbReference type="Pfam" id="PF00172">
    <property type="entry name" value="Zn_clus"/>
    <property type="match status" value="1"/>
</dbReference>
<name>A0A100IS57_ASPNG</name>
<dbReference type="SMART" id="SM00066">
    <property type="entry name" value="GAL4"/>
    <property type="match status" value="1"/>
</dbReference>
<keyword evidence="4" id="KW-0238">DNA-binding</keyword>
<dbReference type="EMBL" id="BCMY01000020">
    <property type="protein sequence ID" value="GAQ46350.1"/>
    <property type="molecule type" value="Genomic_DNA"/>
</dbReference>
<dbReference type="CDD" id="cd12148">
    <property type="entry name" value="fungal_TF_MHR"/>
    <property type="match status" value="1"/>
</dbReference>
<dbReference type="PANTHER" id="PTHR31001">
    <property type="entry name" value="UNCHARACTERIZED TRANSCRIPTIONAL REGULATORY PROTEIN"/>
    <property type="match status" value="1"/>
</dbReference>
<keyword evidence="5" id="KW-0804">Transcription</keyword>
<dbReference type="AlphaFoldDB" id="A0A100IS57"/>
<dbReference type="VEuPathDB" id="FungiDB:An14g06110"/>
<dbReference type="GO" id="GO:0008270">
    <property type="term" value="F:zinc ion binding"/>
    <property type="evidence" value="ECO:0007669"/>
    <property type="project" value="InterPro"/>
</dbReference>
<evidence type="ECO:0000313" key="10">
    <source>
        <dbReference type="Proteomes" id="UP000068243"/>
    </source>
</evidence>
<dbReference type="GO" id="GO:0000981">
    <property type="term" value="F:DNA-binding transcription factor activity, RNA polymerase II-specific"/>
    <property type="evidence" value="ECO:0007669"/>
    <property type="project" value="InterPro"/>
</dbReference>
<keyword evidence="3" id="KW-0805">Transcription regulation</keyword>
<evidence type="ECO:0000256" key="1">
    <source>
        <dbReference type="ARBA" id="ARBA00004123"/>
    </source>
</evidence>
<dbReference type="SUPFAM" id="SSF57701">
    <property type="entry name" value="Zn2/Cys6 DNA-binding domain"/>
    <property type="match status" value="1"/>
</dbReference>
<dbReference type="InterPro" id="IPR007219">
    <property type="entry name" value="XnlR_reg_dom"/>
</dbReference>
<dbReference type="VEuPathDB" id="FungiDB:M747DRAFT_311365"/>
<feature type="compositionally biased region" description="Polar residues" evidence="7">
    <location>
        <begin position="646"/>
        <end position="660"/>
    </location>
</feature>
<dbReference type="OrthoDB" id="6612291at2759"/>
<sequence>MSAPTTRRNRALASCEPCRERKTRCDHGKPVCASCRRRGFDSRCYYHPAPLTKHRNASAQRLAAPTPTQPTIAAPLWSRSSAKYPRCSAAGPPKFHTWPFMSTVSDSGTLPDIPLAGSHDSKAHEAHLATMKEIVSQLRYLPVIERCIHQYYSAKHNSLVPKPVVLQLLKALRTDLVSSGYIFGETGGRVELGDISRLSESVLLSSSTEVTITASLDLHGFLALFCGPNLRVETLGLLYTMAARASAFFVDRNEGKDAAFVPDMVWYSTVILRLARDLAPQSNDVIIWLANENGHLRSFLEGDTSLGVWRLVGDLSTDLLALGLNREATYSPERIPFFLAECRRRCFVTEYYLEKMFGLLFNLPPRITSQYVDVKLPLDLSDDELFAQTPNDLENAKSRLTEDGWNTDGNLRAATWARLRYILSQFREGIVEYRFQASQTADPAQLRELSSRCRQTWDNLLPHLRYTKDCWESDMPLSTCYMHAKVHLAYLQIHFQIYHLLGENSSTPLPELLDVSANILETVVLVGNTRRKGAFTSHDLPEILLTCGLPSAAVLLATLENNTQDSSSNLPPGMRTSAVIRNVSVLTSQLERVASSRERNRAFCLQAAKAITEKLDKILDKLATSKFQARTISDVATRVDVMDSMPTPTTDLDASLTSEESSGDGDREIGAFNLDDYENLDLMSWVIDFDLGNTASDWIMM</sequence>
<feature type="region of interest" description="Disordered" evidence="7">
    <location>
        <begin position="644"/>
        <end position="668"/>
    </location>
</feature>
<reference evidence="10" key="1">
    <citation type="journal article" date="2016" name="Genome Announc.">
        <title>Draft genome sequence of Aspergillus niger strain An76.</title>
        <authorList>
            <person name="Gong W."/>
            <person name="Cheng Z."/>
            <person name="Zhang H."/>
            <person name="Liu L."/>
            <person name="Gao P."/>
            <person name="Wang L."/>
        </authorList>
    </citation>
    <scope>NUCLEOTIDE SEQUENCE [LARGE SCALE GENOMIC DNA]</scope>
    <source>
        <strain evidence="10">An76</strain>
    </source>
</reference>
<evidence type="ECO:0000256" key="2">
    <source>
        <dbReference type="ARBA" id="ARBA00022723"/>
    </source>
</evidence>
<dbReference type="VEuPathDB" id="FungiDB:ATCC64974_4950"/>
<dbReference type="PROSITE" id="PS00463">
    <property type="entry name" value="ZN2_CY6_FUNGAL_1"/>
    <property type="match status" value="1"/>
</dbReference>
<comment type="subcellular location">
    <subcellularLocation>
        <location evidence="1">Nucleus</location>
    </subcellularLocation>
</comment>
<dbReference type="InterPro" id="IPR050613">
    <property type="entry name" value="Sec_Metabolite_Reg"/>
</dbReference>
<evidence type="ECO:0000256" key="4">
    <source>
        <dbReference type="ARBA" id="ARBA00023125"/>
    </source>
</evidence>
<accession>A0A100IS57</accession>
<keyword evidence="6" id="KW-0539">Nucleus</keyword>
<dbReference type="PROSITE" id="PS50048">
    <property type="entry name" value="ZN2_CY6_FUNGAL_2"/>
    <property type="match status" value="1"/>
</dbReference>
<dbReference type="Pfam" id="PF04082">
    <property type="entry name" value="Fungal_trans"/>
    <property type="match status" value="1"/>
</dbReference>
<evidence type="ECO:0000256" key="7">
    <source>
        <dbReference type="SAM" id="MobiDB-lite"/>
    </source>
</evidence>
<dbReference type="GO" id="GO:0009893">
    <property type="term" value="P:positive regulation of metabolic process"/>
    <property type="evidence" value="ECO:0007669"/>
    <property type="project" value="UniProtKB-ARBA"/>
</dbReference>
<gene>
    <name evidence="9" type="ORF">ABL_09011</name>
</gene>
<dbReference type="Gene3D" id="4.10.240.10">
    <property type="entry name" value="Zn(2)-C6 fungal-type DNA-binding domain"/>
    <property type="match status" value="1"/>
</dbReference>
<protein>
    <submittedName>
        <fullName evidence="9">Unnamed protein product</fullName>
    </submittedName>
</protein>
<feature type="domain" description="Zn(2)-C6 fungal-type" evidence="8">
    <location>
        <begin position="14"/>
        <end position="46"/>
    </location>
</feature>
<organism evidence="9 10">
    <name type="scientific">Aspergillus niger</name>
    <dbReference type="NCBI Taxonomy" id="5061"/>
    <lineage>
        <taxon>Eukaryota</taxon>
        <taxon>Fungi</taxon>
        <taxon>Dikarya</taxon>
        <taxon>Ascomycota</taxon>
        <taxon>Pezizomycotina</taxon>
        <taxon>Eurotiomycetes</taxon>
        <taxon>Eurotiomycetidae</taxon>
        <taxon>Eurotiales</taxon>
        <taxon>Aspergillaceae</taxon>
        <taxon>Aspergillus</taxon>
        <taxon>Aspergillus subgen. Circumdati</taxon>
    </lineage>
</organism>